<dbReference type="Proteomes" id="UP000789405">
    <property type="component" value="Unassembled WGS sequence"/>
</dbReference>
<evidence type="ECO:0000313" key="1">
    <source>
        <dbReference type="EMBL" id="CAG8654878.1"/>
    </source>
</evidence>
<protein>
    <submittedName>
        <fullName evidence="1">12113_t:CDS:1</fullName>
    </submittedName>
</protein>
<name>A0A9N9DVG9_9GLOM</name>
<comment type="caution">
    <text evidence="1">The sequence shown here is derived from an EMBL/GenBank/DDBJ whole genome shotgun (WGS) entry which is preliminary data.</text>
</comment>
<organism evidence="1 2">
    <name type="scientific">Dentiscutata erythropus</name>
    <dbReference type="NCBI Taxonomy" id="1348616"/>
    <lineage>
        <taxon>Eukaryota</taxon>
        <taxon>Fungi</taxon>
        <taxon>Fungi incertae sedis</taxon>
        <taxon>Mucoromycota</taxon>
        <taxon>Glomeromycotina</taxon>
        <taxon>Glomeromycetes</taxon>
        <taxon>Diversisporales</taxon>
        <taxon>Gigasporaceae</taxon>
        <taxon>Dentiscutata</taxon>
    </lineage>
</organism>
<proteinExistence type="predicted"/>
<feature type="non-terminal residue" evidence="1">
    <location>
        <position position="71"/>
    </location>
</feature>
<dbReference type="AlphaFoldDB" id="A0A9N9DVG9"/>
<accession>A0A9N9DVG9</accession>
<sequence>KINKLGVFDGLLSEPDIFIENENLGVDNFHGTSIENGNLRVNNSHESSLVLYDTVLLYVNNLSMDDWLMQL</sequence>
<reference evidence="1" key="1">
    <citation type="submission" date="2021-06" db="EMBL/GenBank/DDBJ databases">
        <authorList>
            <person name="Kallberg Y."/>
            <person name="Tangrot J."/>
            <person name="Rosling A."/>
        </authorList>
    </citation>
    <scope>NUCLEOTIDE SEQUENCE</scope>
    <source>
        <strain evidence="1">MA453B</strain>
    </source>
</reference>
<dbReference type="OrthoDB" id="10523888at2759"/>
<keyword evidence="2" id="KW-1185">Reference proteome</keyword>
<gene>
    <name evidence="1" type="ORF">DERYTH_LOCUS10386</name>
</gene>
<dbReference type="EMBL" id="CAJVPY010006019">
    <property type="protein sequence ID" value="CAG8654878.1"/>
    <property type="molecule type" value="Genomic_DNA"/>
</dbReference>
<evidence type="ECO:0000313" key="2">
    <source>
        <dbReference type="Proteomes" id="UP000789405"/>
    </source>
</evidence>